<dbReference type="EMBL" id="MHSH01000006">
    <property type="protein sequence ID" value="OHA42392.1"/>
    <property type="molecule type" value="Genomic_DNA"/>
</dbReference>
<dbReference type="InterPro" id="IPR001296">
    <property type="entry name" value="Glyco_trans_1"/>
</dbReference>
<dbReference type="InterPro" id="IPR028098">
    <property type="entry name" value="Glyco_trans_4-like_N"/>
</dbReference>
<feature type="domain" description="Glycosyl transferase family 1" evidence="1">
    <location>
        <begin position="213"/>
        <end position="375"/>
    </location>
</feature>
<feature type="domain" description="Glycosyltransferase subfamily 4-like N-terminal" evidence="2">
    <location>
        <begin position="24"/>
        <end position="200"/>
    </location>
</feature>
<dbReference type="Pfam" id="PF00534">
    <property type="entry name" value="Glycos_transf_1"/>
    <property type="match status" value="1"/>
</dbReference>
<protein>
    <recommendedName>
        <fullName evidence="5">Glycosyl transferase family 1 domain-containing protein</fullName>
    </recommendedName>
</protein>
<evidence type="ECO:0000259" key="2">
    <source>
        <dbReference type="Pfam" id="PF13439"/>
    </source>
</evidence>
<dbReference type="CDD" id="cd03801">
    <property type="entry name" value="GT4_PimA-like"/>
    <property type="match status" value="1"/>
</dbReference>
<proteinExistence type="predicted"/>
<evidence type="ECO:0000259" key="1">
    <source>
        <dbReference type="Pfam" id="PF00534"/>
    </source>
</evidence>
<name>A0A1G2P434_9BACT</name>
<dbReference type="Proteomes" id="UP000176429">
    <property type="component" value="Unassembled WGS sequence"/>
</dbReference>
<dbReference type="SUPFAM" id="SSF53756">
    <property type="entry name" value="UDP-Glycosyltransferase/glycogen phosphorylase"/>
    <property type="match status" value="1"/>
</dbReference>
<dbReference type="GO" id="GO:0016757">
    <property type="term" value="F:glycosyltransferase activity"/>
    <property type="evidence" value="ECO:0007669"/>
    <property type="project" value="InterPro"/>
</dbReference>
<evidence type="ECO:0000313" key="3">
    <source>
        <dbReference type="EMBL" id="OHA42392.1"/>
    </source>
</evidence>
<sequence>MSNTPDSKPKKILIFSLMYFPRFVGGAEVAIKEITDRIDPKDAAFEIITLKMDNSLPKTEMIGNVLVHRIGFGKSNPTISDLDRWPLKINKWLFPISAFLKARLLCKKTTFDASWAMMSYMGLPAIFLKQSKKIPYILTLQEGDPLDKVEKKMLFLWPIYKKVFSSAAKTTAISEFLRSWARRMGAKKPVIIPNGVDVEKFLATGNEKTTTPIRKNIGVKDSEILVFTSSRLVPKNGISDAIKAFQYLPARFKFAIAGDGHLEKELKGLARSLGLSQRIIFLGFKKPEEIPDYLRESDIFLRPSLSEGLGNSFLEAMAAGVPVVGTNAGGISDFLADGVTGLVCLKGNPKDIAEKISKLAENENLKEQISGNAFQMVKDRFNWNIIAESFKEIIFSMSSVSKNLPTLYD</sequence>
<accession>A0A1G2P434</accession>
<gene>
    <name evidence="3" type="ORF">A3H68_00135</name>
</gene>
<dbReference type="AlphaFoldDB" id="A0A1G2P434"/>
<reference evidence="3 4" key="1">
    <citation type="journal article" date="2016" name="Nat. Commun.">
        <title>Thousands of microbial genomes shed light on interconnected biogeochemical processes in an aquifer system.</title>
        <authorList>
            <person name="Anantharaman K."/>
            <person name="Brown C.T."/>
            <person name="Hug L.A."/>
            <person name="Sharon I."/>
            <person name="Castelle C.J."/>
            <person name="Probst A.J."/>
            <person name="Thomas B.C."/>
            <person name="Singh A."/>
            <person name="Wilkins M.J."/>
            <person name="Karaoz U."/>
            <person name="Brodie E.L."/>
            <person name="Williams K.H."/>
            <person name="Hubbard S.S."/>
            <person name="Banfield J.F."/>
        </authorList>
    </citation>
    <scope>NUCLEOTIDE SEQUENCE [LARGE SCALE GENOMIC DNA]</scope>
</reference>
<dbReference type="Gene3D" id="3.40.50.2000">
    <property type="entry name" value="Glycogen Phosphorylase B"/>
    <property type="match status" value="2"/>
</dbReference>
<dbReference type="PANTHER" id="PTHR45947:SF3">
    <property type="entry name" value="SULFOQUINOVOSYL TRANSFERASE SQD2"/>
    <property type="match status" value="1"/>
</dbReference>
<dbReference type="PANTHER" id="PTHR45947">
    <property type="entry name" value="SULFOQUINOVOSYL TRANSFERASE SQD2"/>
    <property type="match status" value="1"/>
</dbReference>
<dbReference type="InterPro" id="IPR050194">
    <property type="entry name" value="Glycosyltransferase_grp1"/>
</dbReference>
<evidence type="ECO:0000313" key="4">
    <source>
        <dbReference type="Proteomes" id="UP000176429"/>
    </source>
</evidence>
<dbReference type="Pfam" id="PF13439">
    <property type="entry name" value="Glyco_transf_4"/>
    <property type="match status" value="1"/>
</dbReference>
<comment type="caution">
    <text evidence="3">The sequence shown here is derived from an EMBL/GenBank/DDBJ whole genome shotgun (WGS) entry which is preliminary data.</text>
</comment>
<evidence type="ECO:0008006" key="5">
    <source>
        <dbReference type="Google" id="ProtNLM"/>
    </source>
</evidence>
<organism evidence="3 4">
    <name type="scientific">Candidatus Taylorbacteria bacterium RIFCSPLOWO2_02_FULL_46_40</name>
    <dbReference type="NCBI Taxonomy" id="1802329"/>
    <lineage>
        <taxon>Bacteria</taxon>
        <taxon>Candidatus Tayloriibacteriota</taxon>
    </lineage>
</organism>